<dbReference type="PROSITE" id="PS00216">
    <property type="entry name" value="SUGAR_TRANSPORT_1"/>
    <property type="match status" value="1"/>
</dbReference>
<sequence>MELEERRSESKTWKALFCVNLINSTQAALGVVGIPSLSDSAQFTSHQLTILLAVFPIAAGLSALITGPISDLIGRKNTLVAGLSLLGLSLALHGIANQAETLIALRFFAGIATGSITGLPASLLSDNFRKERHQSLNAKMLCGYAIGQTIGIPGGIALLEWTSFNHICSGLGFIALALIPIARHFLPGRNPSRYVTKNWIKEYARTATSTVRNAFFARIATSSFLSFTALSTFYVTFALWLFQSAGLRPTEIAPMYLCGGLLQVGVFVFLIPRLKAWPTMKVIAASLAANAALFILAYPFFQNVIPAAALFSLTLGIVSLRVPGFQFLVNYSGPDYQKGLRTTIVQSFNQSGKAAGAALGGTLFQHIKMHHIALICAILIIFSCLFLLLEGRKGRNLGQSKERLM</sequence>
<keyword evidence="2" id="KW-1003">Cell membrane</keyword>
<evidence type="ECO:0000313" key="8">
    <source>
        <dbReference type="EMBL" id="MBC2606511.1"/>
    </source>
</evidence>
<dbReference type="PANTHER" id="PTHR43124">
    <property type="entry name" value="PURINE EFFLUX PUMP PBUE"/>
    <property type="match status" value="1"/>
</dbReference>
<dbReference type="AlphaFoldDB" id="A0A7X1B6E6"/>
<protein>
    <submittedName>
        <fullName evidence="8">MFS transporter</fullName>
    </submittedName>
</protein>
<dbReference type="Pfam" id="PF07690">
    <property type="entry name" value="MFS_1"/>
    <property type="match status" value="1"/>
</dbReference>
<feature type="transmembrane region" description="Helical" evidence="6">
    <location>
        <begin position="102"/>
        <end position="124"/>
    </location>
</feature>
<feature type="transmembrane region" description="Helical" evidence="6">
    <location>
        <begin position="12"/>
        <end position="34"/>
    </location>
</feature>
<comment type="caution">
    <text evidence="8">The sequence shown here is derived from an EMBL/GenBank/DDBJ whole genome shotgun (WGS) entry which is preliminary data.</text>
</comment>
<comment type="subcellular location">
    <subcellularLocation>
        <location evidence="1">Cell membrane</location>
        <topology evidence="1">Multi-pass membrane protein</topology>
    </subcellularLocation>
</comment>
<dbReference type="InterPro" id="IPR005829">
    <property type="entry name" value="Sugar_transporter_CS"/>
</dbReference>
<keyword evidence="3 6" id="KW-0812">Transmembrane</keyword>
<keyword evidence="4 6" id="KW-1133">Transmembrane helix</keyword>
<evidence type="ECO:0000259" key="7">
    <source>
        <dbReference type="PROSITE" id="PS50850"/>
    </source>
</evidence>
<dbReference type="Proteomes" id="UP000526501">
    <property type="component" value="Unassembled WGS sequence"/>
</dbReference>
<dbReference type="GO" id="GO:0005886">
    <property type="term" value="C:plasma membrane"/>
    <property type="evidence" value="ECO:0007669"/>
    <property type="project" value="UniProtKB-SubCell"/>
</dbReference>
<evidence type="ECO:0000256" key="6">
    <source>
        <dbReference type="SAM" id="Phobius"/>
    </source>
</evidence>
<feature type="transmembrane region" description="Helical" evidence="6">
    <location>
        <begin position="164"/>
        <end position="186"/>
    </location>
</feature>
<feature type="domain" description="Major facilitator superfamily (MFS) profile" evidence="7">
    <location>
        <begin position="1"/>
        <end position="395"/>
    </location>
</feature>
<proteinExistence type="predicted"/>
<dbReference type="InterPro" id="IPR011701">
    <property type="entry name" value="MFS"/>
</dbReference>
<name>A0A7X1B6E6_9BACT</name>
<feature type="transmembrane region" description="Helical" evidence="6">
    <location>
        <begin position="78"/>
        <end position="96"/>
    </location>
</feature>
<dbReference type="InterPro" id="IPR036259">
    <property type="entry name" value="MFS_trans_sf"/>
</dbReference>
<feature type="transmembrane region" description="Helical" evidence="6">
    <location>
        <begin position="252"/>
        <end position="270"/>
    </location>
</feature>
<gene>
    <name evidence="8" type="ORF">H5P27_10705</name>
</gene>
<dbReference type="SUPFAM" id="SSF103473">
    <property type="entry name" value="MFS general substrate transporter"/>
    <property type="match status" value="1"/>
</dbReference>
<dbReference type="Gene3D" id="1.20.1250.20">
    <property type="entry name" value="MFS general substrate transporter like domains"/>
    <property type="match status" value="1"/>
</dbReference>
<feature type="transmembrane region" description="Helical" evidence="6">
    <location>
        <begin position="282"/>
        <end position="301"/>
    </location>
</feature>
<keyword evidence="9" id="KW-1185">Reference proteome</keyword>
<dbReference type="InterPro" id="IPR050189">
    <property type="entry name" value="MFS_Efflux_Transporters"/>
</dbReference>
<feature type="transmembrane region" description="Helical" evidence="6">
    <location>
        <begin position="372"/>
        <end position="389"/>
    </location>
</feature>
<evidence type="ECO:0000256" key="4">
    <source>
        <dbReference type="ARBA" id="ARBA00022989"/>
    </source>
</evidence>
<evidence type="ECO:0000256" key="1">
    <source>
        <dbReference type="ARBA" id="ARBA00004651"/>
    </source>
</evidence>
<feature type="transmembrane region" description="Helical" evidence="6">
    <location>
        <begin position="136"/>
        <end position="158"/>
    </location>
</feature>
<evidence type="ECO:0000313" key="9">
    <source>
        <dbReference type="Proteomes" id="UP000526501"/>
    </source>
</evidence>
<evidence type="ECO:0000256" key="3">
    <source>
        <dbReference type="ARBA" id="ARBA00022692"/>
    </source>
</evidence>
<feature type="transmembrane region" description="Helical" evidence="6">
    <location>
        <begin position="46"/>
        <end position="66"/>
    </location>
</feature>
<evidence type="ECO:0000256" key="5">
    <source>
        <dbReference type="ARBA" id="ARBA00023136"/>
    </source>
</evidence>
<accession>A0A7X1B6E6</accession>
<reference evidence="8 9" key="1">
    <citation type="submission" date="2020-07" db="EMBL/GenBank/DDBJ databases">
        <authorList>
            <person name="Feng X."/>
        </authorList>
    </citation>
    <scope>NUCLEOTIDE SEQUENCE [LARGE SCALE GENOMIC DNA]</scope>
    <source>
        <strain evidence="8 9">JCM23202</strain>
    </source>
</reference>
<organism evidence="8 9">
    <name type="scientific">Pelagicoccus albus</name>
    <dbReference type="NCBI Taxonomy" id="415222"/>
    <lineage>
        <taxon>Bacteria</taxon>
        <taxon>Pseudomonadati</taxon>
        <taxon>Verrucomicrobiota</taxon>
        <taxon>Opitutia</taxon>
        <taxon>Puniceicoccales</taxon>
        <taxon>Pelagicoccaceae</taxon>
        <taxon>Pelagicoccus</taxon>
    </lineage>
</organism>
<dbReference type="PANTHER" id="PTHR43124:SF3">
    <property type="entry name" value="CHLORAMPHENICOL EFFLUX PUMP RV0191"/>
    <property type="match status" value="1"/>
</dbReference>
<dbReference type="RefSeq" id="WP_185660381.1">
    <property type="nucleotide sequence ID" value="NZ_CAWPOO010000012.1"/>
</dbReference>
<dbReference type="GO" id="GO:0022857">
    <property type="term" value="F:transmembrane transporter activity"/>
    <property type="evidence" value="ECO:0007669"/>
    <property type="project" value="InterPro"/>
</dbReference>
<dbReference type="EMBL" id="JACHVC010000012">
    <property type="protein sequence ID" value="MBC2606511.1"/>
    <property type="molecule type" value="Genomic_DNA"/>
</dbReference>
<keyword evidence="5 6" id="KW-0472">Membrane</keyword>
<dbReference type="PROSITE" id="PS50850">
    <property type="entry name" value="MFS"/>
    <property type="match status" value="1"/>
</dbReference>
<feature type="transmembrane region" description="Helical" evidence="6">
    <location>
        <begin position="215"/>
        <end position="240"/>
    </location>
</feature>
<evidence type="ECO:0000256" key="2">
    <source>
        <dbReference type="ARBA" id="ARBA00022475"/>
    </source>
</evidence>
<dbReference type="InterPro" id="IPR020846">
    <property type="entry name" value="MFS_dom"/>
</dbReference>